<dbReference type="GO" id="GO:0003964">
    <property type="term" value="F:RNA-directed DNA polymerase activity"/>
    <property type="evidence" value="ECO:0007669"/>
    <property type="project" value="UniProtKB-KW"/>
</dbReference>
<evidence type="ECO:0000313" key="2">
    <source>
        <dbReference type="EMBL" id="GFY09368.1"/>
    </source>
</evidence>
<keyword evidence="2" id="KW-0548">Nucleotidyltransferase</keyword>
<accession>A0A8X6VIW7</accession>
<proteinExistence type="predicted"/>
<name>A0A8X6VIW7_TRICX</name>
<keyword evidence="2" id="KW-0808">Transferase</keyword>
<gene>
    <name evidence="2" type="primary">X-elementORF2_799</name>
    <name evidence="2" type="ORF">TNCV_1941781</name>
</gene>
<dbReference type="EMBL" id="BMAU01021289">
    <property type="protein sequence ID" value="GFY09368.1"/>
    <property type="molecule type" value="Genomic_DNA"/>
</dbReference>
<feature type="region of interest" description="Disordered" evidence="1">
    <location>
        <begin position="162"/>
        <end position="191"/>
    </location>
</feature>
<protein>
    <submittedName>
        <fullName evidence="2">Putative RNA-directed DNA polymerase from transposon X-element</fullName>
    </submittedName>
</protein>
<keyword evidence="2" id="KW-0695">RNA-directed DNA polymerase</keyword>
<dbReference type="Proteomes" id="UP000887159">
    <property type="component" value="Unassembled WGS sequence"/>
</dbReference>
<keyword evidence="3" id="KW-1185">Reference proteome</keyword>
<evidence type="ECO:0000256" key="1">
    <source>
        <dbReference type="SAM" id="MobiDB-lite"/>
    </source>
</evidence>
<comment type="caution">
    <text evidence="2">The sequence shown here is derived from an EMBL/GenBank/DDBJ whole genome shotgun (WGS) entry which is preliminary data.</text>
</comment>
<dbReference type="AlphaFoldDB" id="A0A8X6VIW7"/>
<reference evidence="2" key="1">
    <citation type="submission" date="2020-08" db="EMBL/GenBank/DDBJ databases">
        <title>Multicomponent nature underlies the extraordinary mechanical properties of spider dragline silk.</title>
        <authorList>
            <person name="Kono N."/>
            <person name="Nakamura H."/>
            <person name="Mori M."/>
            <person name="Yoshida Y."/>
            <person name="Ohtoshi R."/>
            <person name="Malay A.D."/>
            <person name="Moran D.A.P."/>
            <person name="Tomita M."/>
            <person name="Numata K."/>
            <person name="Arakawa K."/>
        </authorList>
    </citation>
    <scope>NUCLEOTIDE SEQUENCE</scope>
</reference>
<evidence type="ECO:0000313" key="3">
    <source>
        <dbReference type="Proteomes" id="UP000887159"/>
    </source>
</evidence>
<sequence length="243" mass="27957">MYPKSKSKLSGEFLKIFAATTDDHREITALLKEKGEQFFALNPTANRPQKVVIKGLPITTDIGRDLTSRGFQVLKKPRNSLKLKPNSNSPSSWSRFKNPRIPPDIFKLETCCYLSIKIDNYIYNRRPGAAQCYNCNLFHHSSNNCHIQTRCLKWRHDATCPPTNSEPEATEAPREKRQPPKPNDANQKPQNYDDEAFGFMDAILELKKFFADFPSLLELGRQLRNAQGTERVDVFYRHLISLK</sequence>
<organism evidence="2 3">
    <name type="scientific">Trichonephila clavipes</name>
    <name type="common">Golden silk orbweaver</name>
    <name type="synonym">Nephila clavipes</name>
    <dbReference type="NCBI Taxonomy" id="2585209"/>
    <lineage>
        <taxon>Eukaryota</taxon>
        <taxon>Metazoa</taxon>
        <taxon>Ecdysozoa</taxon>
        <taxon>Arthropoda</taxon>
        <taxon>Chelicerata</taxon>
        <taxon>Arachnida</taxon>
        <taxon>Araneae</taxon>
        <taxon>Araneomorphae</taxon>
        <taxon>Entelegynae</taxon>
        <taxon>Araneoidea</taxon>
        <taxon>Nephilidae</taxon>
        <taxon>Trichonephila</taxon>
    </lineage>
</organism>